<proteinExistence type="predicted"/>
<comment type="caution">
    <text evidence="1">The sequence shown here is derived from an EMBL/GenBank/DDBJ whole genome shotgun (WGS) entry which is preliminary data.</text>
</comment>
<dbReference type="Proteomes" id="UP001234581">
    <property type="component" value="Unassembled WGS sequence"/>
</dbReference>
<protein>
    <submittedName>
        <fullName evidence="1">Uncharacterized protein</fullName>
    </submittedName>
</protein>
<dbReference type="GeneID" id="83211000"/>
<reference evidence="1 2" key="1">
    <citation type="submission" date="2023-03" db="EMBL/GenBank/DDBJ databases">
        <title>Genome sequence of Lichtheimia ornata CBS 291.66.</title>
        <authorList>
            <person name="Mohabir J.T."/>
            <person name="Shea T.P."/>
            <person name="Kurbessoian T."/>
            <person name="Berby B."/>
            <person name="Fontaine J."/>
            <person name="Livny J."/>
            <person name="Gnirke A."/>
            <person name="Stajich J.E."/>
            <person name="Cuomo C.A."/>
        </authorList>
    </citation>
    <scope>NUCLEOTIDE SEQUENCE [LARGE SCALE GENOMIC DNA]</scope>
    <source>
        <strain evidence="1">CBS 291.66</strain>
    </source>
</reference>
<evidence type="ECO:0000313" key="2">
    <source>
        <dbReference type="Proteomes" id="UP001234581"/>
    </source>
</evidence>
<organism evidence="1 2">
    <name type="scientific">Lichtheimia ornata</name>
    <dbReference type="NCBI Taxonomy" id="688661"/>
    <lineage>
        <taxon>Eukaryota</taxon>
        <taxon>Fungi</taxon>
        <taxon>Fungi incertae sedis</taxon>
        <taxon>Mucoromycota</taxon>
        <taxon>Mucoromycotina</taxon>
        <taxon>Mucoromycetes</taxon>
        <taxon>Mucorales</taxon>
        <taxon>Lichtheimiaceae</taxon>
        <taxon>Lichtheimia</taxon>
    </lineage>
</organism>
<accession>A0AAD7V8T6</accession>
<sequence>METTELYRILNMTRDTAVAGVAAAATWKPEKLTQMLRHNMYWNMEIIHFVSRIKGFLCTCSKRMRCMHTAACPMHGVLPP</sequence>
<gene>
    <name evidence="1" type="ORF">O0I10_003587</name>
</gene>
<name>A0AAD7V8T6_9FUNG</name>
<dbReference type="AlphaFoldDB" id="A0AAD7V8T6"/>
<dbReference type="EMBL" id="JARTCD010000012">
    <property type="protein sequence ID" value="KAJ8660541.1"/>
    <property type="molecule type" value="Genomic_DNA"/>
</dbReference>
<evidence type="ECO:0000313" key="1">
    <source>
        <dbReference type="EMBL" id="KAJ8660541.1"/>
    </source>
</evidence>
<keyword evidence="2" id="KW-1185">Reference proteome</keyword>
<dbReference type="RefSeq" id="XP_058345454.1">
    <property type="nucleotide sequence ID" value="XM_058483656.1"/>
</dbReference>